<feature type="region of interest" description="Disordered" evidence="1">
    <location>
        <begin position="483"/>
        <end position="512"/>
    </location>
</feature>
<protein>
    <submittedName>
        <fullName evidence="2">Uncharacterized protein</fullName>
    </submittedName>
</protein>
<dbReference type="Proteomes" id="UP000095192">
    <property type="component" value="Unassembled WGS sequence"/>
</dbReference>
<feature type="compositionally biased region" description="Low complexity" evidence="1">
    <location>
        <begin position="147"/>
        <end position="170"/>
    </location>
</feature>
<dbReference type="AlphaFoldDB" id="A0A1D3D951"/>
<organism evidence="2 3">
    <name type="scientific">Cyclospora cayetanensis</name>
    <dbReference type="NCBI Taxonomy" id="88456"/>
    <lineage>
        <taxon>Eukaryota</taxon>
        <taxon>Sar</taxon>
        <taxon>Alveolata</taxon>
        <taxon>Apicomplexa</taxon>
        <taxon>Conoidasida</taxon>
        <taxon>Coccidia</taxon>
        <taxon>Eucoccidiorida</taxon>
        <taxon>Eimeriorina</taxon>
        <taxon>Eimeriidae</taxon>
        <taxon>Cyclospora</taxon>
    </lineage>
</organism>
<feature type="compositionally biased region" description="Polar residues" evidence="1">
    <location>
        <begin position="426"/>
        <end position="438"/>
    </location>
</feature>
<evidence type="ECO:0000313" key="2">
    <source>
        <dbReference type="EMBL" id="OEH79991.1"/>
    </source>
</evidence>
<comment type="caution">
    <text evidence="2">The sequence shown here is derived from an EMBL/GenBank/DDBJ whole genome shotgun (WGS) entry which is preliminary data.</text>
</comment>
<feature type="region of interest" description="Disordered" evidence="1">
    <location>
        <begin position="424"/>
        <end position="451"/>
    </location>
</feature>
<keyword evidence="3" id="KW-1185">Reference proteome</keyword>
<dbReference type="VEuPathDB" id="ToxoDB:cyc_00973"/>
<proteinExistence type="predicted"/>
<evidence type="ECO:0000313" key="3">
    <source>
        <dbReference type="Proteomes" id="UP000095192"/>
    </source>
</evidence>
<name>A0A1D3D951_9EIME</name>
<dbReference type="InParanoid" id="A0A1D3D951"/>
<dbReference type="EMBL" id="JROU02000216">
    <property type="protein sequence ID" value="OEH79991.1"/>
    <property type="molecule type" value="Genomic_DNA"/>
</dbReference>
<gene>
    <name evidence="2" type="ORF">cyc_00973</name>
</gene>
<dbReference type="VEuPathDB" id="ToxoDB:LOC34618059"/>
<evidence type="ECO:0000256" key="1">
    <source>
        <dbReference type="SAM" id="MobiDB-lite"/>
    </source>
</evidence>
<reference evidence="2 3" key="1">
    <citation type="journal article" date="2016" name="BMC Genomics">
        <title>Comparative genomics reveals Cyclospora cayetanensis possesses coccidia-like metabolism and invasion components but unique surface antigens.</title>
        <authorList>
            <person name="Liu S."/>
            <person name="Wang L."/>
            <person name="Zheng H."/>
            <person name="Xu Z."/>
            <person name="Roellig D.M."/>
            <person name="Li N."/>
            <person name="Frace M.A."/>
            <person name="Tang K."/>
            <person name="Arrowood M.J."/>
            <person name="Moss D.M."/>
            <person name="Zhang L."/>
            <person name="Feng Y."/>
            <person name="Xiao L."/>
        </authorList>
    </citation>
    <scope>NUCLEOTIDE SEQUENCE [LARGE SCALE GENOMIC DNA]</scope>
    <source>
        <strain evidence="2 3">CHN_HEN01</strain>
    </source>
</reference>
<feature type="region of interest" description="Disordered" evidence="1">
    <location>
        <begin position="22"/>
        <end position="48"/>
    </location>
</feature>
<accession>A0A1D3D951</accession>
<feature type="region of interest" description="Disordered" evidence="1">
    <location>
        <begin position="802"/>
        <end position="845"/>
    </location>
</feature>
<sequence>MSQQFLYLCRYPYLDLTPSTDEPLVSFHGEEGGGPPGPPPLRSAEGCSGQPPGTCRLRELLQARLQSPDAFAVSEARSAVAVAFALNGCTVCGCWCSSISSCKESWNAEDAHQNPKRRKMEGPPGGPTCTTFFPAHLQGSSPPHTPRTPAAPAEPPAADSDSSFSADSSSCNNGRHICIFVIDAMTRRAVCGWRLMGGSPSRDSSSALKRSARCTRCGEGPSKASSTTGLGLSCMQFAAGDAFLCLRDDVTRRFWMLDLQQEQAHYHSWWQPRDALIAAVFSVKSTAGVSGAAAEVEPAVKSLIGQPSLGKAADISHAGAPSAEGPEHELVLLHAHANEGRSDLSAAGVSQGTWTAPCSGPSCTSSGPFTLALEPLEFIDSSGNASPKSSGTCCCMRLLPPLLAVAPWTYTFTAALQQKGREPVLVSTSTGPHWQKNQLPKAPRGPPAACGRERTAANIQAAAAAERIAVACCDGAAALQQQQQKQAQQPRRSGEAPPGEPAQPAAMPTQLASAASAADRGSYFSTAAETRALLLRSALPLSRPAASSLRLLLGQQLTLLHLRGFYRRLLQQAPQIERPLLLCPEAAAAAADGSSYCIACQSHAAAQQELVVAAHTMDDRLQAAVRIPNAPCLLFAAFGREFCGTKLVALASAEWPPLLAVHPFIHRNGSGIGRIQRCGDKAAVRDFLLTDSLLELQQPKQNCAAGLGGSTTHFFREFREKIWRSSWPRAADCLVRSRTHFVMRLRSSRGAPEKSSLNPLVLVPVCSPLLMGCQAFSATADQQYRAMQQRWEEAIWQQQQQQQQCKADGKVPGSGGPSGARDVAVDSTAVDPRGPTPAGSLCKETPLEGPLGLCEETDALWELPQTRVSLRDELFGCCSDTPSSSSCKTPSGEGRVVWLGGDGQWSVRALGTPALGAWVHAVASATTTQD</sequence>
<feature type="region of interest" description="Disordered" evidence="1">
    <location>
        <begin position="112"/>
        <end position="170"/>
    </location>
</feature>